<dbReference type="Proteomes" id="UP000007813">
    <property type="component" value="Unassembled WGS sequence"/>
</dbReference>
<dbReference type="eggNOG" id="arCOG06897">
    <property type="taxonomic scope" value="Archaea"/>
</dbReference>
<organism evidence="3 4">
    <name type="scientific">Halogranum salarium B-1</name>
    <dbReference type="NCBI Taxonomy" id="1210908"/>
    <lineage>
        <taxon>Archaea</taxon>
        <taxon>Methanobacteriati</taxon>
        <taxon>Methanobacteriota</taxon>
        <taxon>Stenosarchaea group</taxon>
        <taxon>Halobacteria</taxon>
        <taxon>Halobacteriales</taxon>
        <taxon>Haloferacaceae</taxon>
    </lineage>
</organism>
<dbReference type="Gene3D" id="3.30.470.20">
    <property type="entry name" value="ATP-grasp fold, B domain"/>
    <property type="match status" value="1"/>
</dbReference>
<dbReference type="GO" id="GO:0005524">
    <property type="term" value="F:ATP binding"/>
    <property type="evidence" value="ECO:0007669"/>
    <property type="project" value="UniProtKB-UniRule"/>
</dbReference>
<dbReference type="OrthoDB" id="11959at2157"/>
<gene>
    <name evidence="3" type="ORF">HSB1_44580</name>
</gene>
<keyword evidence="1" id="KW-0067">ATP-binding</keyword>
<dbReference type="AlphaFoldDB" id="J3ESU7"/>
<evidence type="ECO:0000256" key="1">
    <source>
        <dbReference type="PROSITE-ProRule" id="PRU00409"/>
    </source>
</evidence>
<dbReference type="SUPFAM" id="SSF56059">
    <property type="entry name" value="Glutathione synthetase ATP-binding domain-like"/>
    <property type="match status" value="1"/>
</dbReference>
<dbReference type="GO" id="GO:0046872">
    <property type="term" value="F:metal ion binding"/>
    <property type="evidence" value="ECO:0007669"/>
    <property type="project" value="InterPro"/>
</dbReference>
<dbReference type="RefSeq" id="WP_009377780.1">
    <property type="nucleotide sequence ID" value="NZ_ALJD01000016.1"/>
</dbReference>
<dbReference type="PROSITE" id="PS50975">
    <property type="entry name" value="ATP_GRASP"/>
    <property type="match status" value="1"/>
</dbReference>
<evidence type="ECO:0000313" key="3">
    <source>
        <dbReference type="EMBL" id="EJN57072.1"/>
    </source>
</evidence>
<sequence>MIHNQQVEQSILIPAGASPKSLTAVRSLGGHGVHTVVASSIPTAPAISSKYCDEAIIVPSPWDDLIAYKNALVEIASRPDVEAIIPSLEEDAFLLAKYADEFTDHVAHLWPSFETLRVAHDGKLLAEEAAKIDIPVPETMLFDEVNDWSRKLIIKPRYSILTSEYDDSLDPTECRGKIDPIHPRPGEELTYDEVTAKLSGYPPLVQEYVPIKREYSFRALYDHGEAVATSLKHQVRGKSYAGGASVFCELVRNPELEEMGRRLLDHLDWHGLATVQFIEDARTGEFKLTEINPRMWASIPLDVRGGVDYPYFYWLMALGKMDQIEQSYDEGFAAHILFGEVEYLLSVVRDDYPNAERPPIQRALWDVLHSVYEHPNFYFLTWDDPRPFGRGVLNVLTSAIDNRRGQLFRRETERTERQELTVNQ</sequence>
<evidence type="ECO:0000313" key="4">
    <source>
        <dbReference type="Proteomes" id="UP000007813"/>
    </source>
</evidence>
<keyword evidence="1" id="KW-0547">Nucleotide-binding</keyword>
<protein>
    <recommendedName>
        <fullName evidence="2">ATP-grasp domain-containing protein</fullName>
    </recommendedName>
</protein>
<dbReference type="InterPro" id="IPR011761">
    <property type="entry name" value="ATP-grasp"/>
</dbReference>
<dbReference type="Gene3D" id="3.40.50.20">
    <property type="match status" value="1"/>
</dbReference>
<feature type="domain" description="ATP-grasp" evidence="2">
    <location>
        <begin position="126"/>
        <end position="318"/>
    </location>
</feature>
<name>J3ESU7_9EURY</name>
<dbReference type="EMBL" id="ALJD01000016">
    <property type="protein sequence ID" value="EJN57072.1"/>
    <property type="molecule type" value="Genomic_DNA"/>
</dbReference>
<comment type="caution">
    <text evidence="3">The sequence shown here is derived from an EMBL/GenBank/DDBJ whole genome shotgun (WGS) entry which is preliminary data.</text>
</comment>
<dbReference type="Pfam" id="PF15632">
    <property type="entry name" value="ATPgrasp_Ter"/>
    <property type="match status" value="1"/>
</dbReference>
<reference evidence="3 4" key="1">
    <citation type="journal article" date="2012" name="J. Bacteriol.">
        <title>Draft Genome Sequence of the Extremely Halophilic Archaeon Halogranum salarium B-1T.</title>
        <authorList>
            <person name="Kim K.K."/>
            <person name="Lee K.C."/>
            <person name="Lee J.S."/>
        </authorList>
    </citation>
    <scope>NUCLEOTIDE SEQUENCE [LARGE SCALE GENOMIC DNA]</scope>
    <source>
        <strain evidence="3 4">B-1</strain>
    </source>
</reference>
<evidence type="ECO:0000259" key="2">
    <source>
        <dbReference type="PROSITE" id="PS50975"/>
    </source>
</evidence>
<accession>J3ESU7</accession>
<proteinExistence type="predicted"/>